<dbReference type="Pfam" id="PF00729">
    <property type="entry name" value="Viral_coat"/>
    <property type="match status" value="1"/>
</dbReference>
<dbReference type="PRINTS" id="PR00233">
    <property type="entry name" value="ICOSAHEDRAL"/>
</dbReference>
<protein>
    <recommendedName>
        <fullName evidence="3">Capsid protein</fullName>
    </recommendedName>
</protein>
<evidence type="ECO:0000259" key="8">
    <source>
        <dbReference type="Pfam" id="PF00729"/>
    </source>
</evidence>
<evidence type="ECO:0000256" key="4">
    <source>
        <dbReference type="ARBA" id="ARBA00022561"/>
    </source>
</evidence>
<comment type="similarity">
    <text evidence="2">Belongs to the icosahedral plant coat protein family.</text>
</comment>
<feature type="compositionally biased region" description="Polar residues" evidence="7">
    <location>
        <begin position="74"/>
        <end position="83"/>
    </location>
</feature>
<dbReference type="EMBL" id="MZ405659">
    <property type="protein sequence ID" value="QYA72600.1"/>
    <property type="molecule type" value="Genomic_RNA"/>
</dbReference>
<sequence>MSNLRNDPRVAKLAAQGSAWAKRLMNNGWGGLRPNQKAAARQALGILPAPVATPVATTRLVNGNPTNQRRKRNQPGNLRTDTPVTSTEFFADVLLHTGEDANIRSWVINPREVSLFPRLSIQSALYDKYRISSLRVRFASSCSFDVNGKIMLGFIGDSSDEVPVTKIDVHSLTKTAECTAMQNIIFNVGGDNITRFLGDRASDDPKLVNFGRIVLCTYGFDSNAPSIVGELSVEYTITLLNPSPVASLSQRWISGSSKGIGFVEYTHDVATRTYQFAFQTGGRYCLIVATDKGVFGSPLVTGSVQTQSRVVTDGTATLMTVSVDMKAPNGTISWIPPTDQGALTEWIVTRV</sequence>
<dbReference type="SUPFAM" id="SSF88633">
    <property type="entry name" value="Positive stranded ssRNA viruses"/>
    <property type="match status" value="1"/>
</dbReference>
<gene>
    <name evidence="9" type="primary">ORF4</name>
</gene>
<name>A0A8F8MZM6_9TOMB</name>
<keyword evidence="5" id="KW-0946">Virion</keyword>
<evidence type="ECO:0000256" key="1">
    <source>
        <dbReference type="ARBA" id="ARBA00004328"/>
    </source>
</evidence>
<evidence type="ECO:0000256" key="2">
    <source>
        <dbReference type="ARBA" id="ARBA00007446"/>
    </source>
</evidence>
<comment type="subcellular location">
    <subcellularLocation>
        <location evidence="1">Virion</location>
    </subcellularLocation>
</comment>
<evidence type="ECO:0000256" key="6">
    <source>
        <dbReference type="ARBA" id="ARBA00023060"/>
    </source>
</evidence>
<reference evidence="9" key="1">
    <citation type="submission" date="2021-06" db="EMBL/GenBank/DDBJ databases">
        <title>Plant Virus Collection isolate.</title>
        <authorList>
            <person name="Knierim D."/>
            <person name="Margaria P."/>
            <person name="Menzel W."/>
            <person name="Winter S."/>
        </authorList>
    </citation>
    <scope>NUCLEOTIDE SEQUENCE</scope>
    <source>
        <strain evidence="9">DSMZ PV-0858</strain>
    </source>
</reference>
<dbReference type="GO" id="GO:0039617">
    <property type="term" value="C:T=3 icosahedral viral capsid"/>
    <property type="evidence" value="ECO:0007669"/>
    <property type="project" value="UniProtKB-KW"/>
</dbReference>
<evidence type="ECO:0000256" key="7">
    <source>
        <dbReference type="SAM" id="MobiDB-lite"/>
    </source>
</evidence>
<feature type="region of interest" description="Disordered" evidence="7">
    <location>
        <begin position="59"/>
        <end position="83"/>
    </location>
</feature>
<evidence type="ECO:0000256" key="3">
    <source>
        <dbReference type="ARBA" id="ARBA00018091"/>
    </source>
</evidence>
<evidence type="ECO:0000256" key="5">
    <source>
        <dbReference type="ARBA" id="ARBA00022844"/>
    </source>
</evidence>
<dbReference type="GO" id="GO:0005198">
    <property type="term" value="F:structural molecule activity"/>
    <property type="evidence" value="ECO:0007669"/>
    <property type="project" value="InterPro"/>
</dbReference>
<feature type="domain" description="Icosahedral viral capsid protein S" evidence="8">
    <location>
        <begin position="86"/>
        <end position="244"/>
    </location>
</feature>
<keyword evidence="4" id="KW-0167">Capsid protein</keyword>
<evidence type="ECO:0000313" key="9">
    <source>
        <dbReference type="EMBL" id="QYA72600.1"/>
    </source>
</evidence>
<dbReference type="InterPro" id="IPR000937">
    <property type="entry name" value="Capsid_prot_S-dom_vir"/>
</dbReference>
<dbReference type="Gene3D" id="2.60.120.20">
    <property type="match status" value="1"/>
</dbReference>
<dbReference type="PROSITE" id="PS00555">
    <property type="entry name" value="ICOSAH_VIR_COAT_S"/>
    <property type="match status" value="1"/>
</dbReference>
<keyword evidence="6" id="KW-1142">T=3 icosahedral capsid protein</keyword>
<organism evidence="9">
    <name type="scientific">Angelonia flower break virus</name>
    <dbReference type="NCBI Taxonomy" id="352882"/>
    <lineage>
        <taxon>Viruses</taxon>
        <taxon>Riboviria</taxon>
        <taxon>Orthornavirae</taxon>
        <taxon>Kitrinoviricota</taxon>
        <taxon>Tolucaviricetes</taxon>
        <taxon>Tolivirales</taxon>
        <taxon>Tombusviridae</taxon>
        <taxon>Procedovirinae</taxon>
        <taxon>Alphacarmovirus</taxon>
        <taxon>Alphacarmovirus angeloniae</taxon>
    </lineage>
</organism>
<proteinExistence type="inferred from homology"/>
<accession>A0A8F8MZM6</accession>
<dbReference type="InterPro" id="IPR029053">
    <property type="entry name" value="Viral_coat"/>
</dbReference>